<dbReference type="InterPro" id="IPR027417">
    <property type="entry name" value="P-loop_NTPase"/>
</dbReference>
<dbReference type="SUPFAM" id="SSF52540">
    <property type="entry name" value="P-loop containing nucleoside triphosphate hydrolases"/>
    <property type="match status" value="1"/>
</dbReference>
<gene>
    <name evidence="7" type="ORF">DKK75_07515</name>
</gene>
<name>A0A318M082_9BIFI</name>
<accession>A0A318M082</accession>
<evidence type="ECO:0000256" key="3">
    <source>
        <dbReference type="ARBA" id="ARBA00022806"/>
    </source>
</evidence>
<reference evidence="7 8" key="1">
    <citation type="submission" date="2018-05" db="EMBL/GenBank/DDBJ databases">
        <title>Reference genomes for bee gut microbiota database.</title>
        <authorList>
            <person name="Ellegaard K.M."/>
        </authorList>
    </citation>
    <scope>NUCLEOTIDE SEQUENCE [LARGE SCALE GENOMIC DNA]</scope>
    <source>
        <strain evidence="7 8">ESL0200</strain>
    </source>
</reference>
<feature type="coiled-coil region" evidence="5">
    <location>
        <begin position="830"/>
        <end position="871"/>
    </location>
</feature>
<dbReference type="InterPro" id="IPR041679">
    <property type="entry name" value="DNA2/NAM7-like_C"/>
</dbReference>
<dbReference type="PANTHER" id="PTHR43788:SF8">
    <property type="entry name" value="DNA-BINDING PROTEIN SMUBP-2"/>
    <property type="match status" value="1"/>
</dbReference>
<keyword evidence="1" id="KW-0547">Nucleotide-binding</keyword>
<dbReference type="GO" id="GO:0016787">
    <property type="term" value="F:hydrolase activity"/>
    <property type="evidence" value="ECO:0007669"/>
    <property type="project" value="UniProtKB-KW"/>
</dbReference>
<evidence type="ECO:0000256" key="4">
    <source>
        <dbReference type="ARBA" id="ARBA00022840"/>
    </source>
</evidence>
<dbReference type="Pfam" id="PF13087">
    <property type="entry name" value="AAA_12"/>
    <property type="match status" value="1"/>
</dbReference>
<evidence type="ECO:0000313" key="8">
    <source>
        <dbReference type="Proteomes" id="UP000247744"/>
    </source>
</evidence>
<dbReference type="Gene3D" id="3.40.50.300">
    <property type="entry name" value="P-loop containing nucleotide triphosphate hydrolases"/>
    <property type="match status" value="3"/>
</dbReference>
<dbReference type="PANTHER" id="PTHR43788">
    <property type="entry name" value="DNA2/NAM7 HELICASE FAMILY MEMBER"/>
    <property type="match status" value="1"/>
</dbReference>
<dbReference type="EMBL" id="QGLL01000009">
    <property type="protein sequence ID" value="PXY81569.1"/>
    <property type="molecule type" value="Genomic_DNA"/>
</dbReference>
<keyword evidence="5" id="KW-0175">Coiled coil</keyword>
<feature type="domain" description="DNA2/NAM7 helicase-like C-terminal" evidence="6">
    <location>
        <begin position="1070"/>
        <end position="1253"/>
    </location>
</feature>
<keyword evidence="2" id="KW-0378">Hydrolase</keyword>
<dbReference type="GO" id="GO:0043139">
    <property type="term" value="F:5'-3' DNA helicase activity"/>
    <property type="evidence" value="ECO:0007669"/>
    <property type="project" value="TreeGrafter"/>
</dbReference>
<proteinExistence type="predicted"/>
<comment type="caution">
    <text evidence="7">The sequence shown here is derived from an EMBL/GenBank/DDBJ whole genome shotgun (WGS) entry which is preliminary data.</text>
</comment>
<dbReference type="AlphaFoldDB" id="A0A318M082"/>
<dbReference type="RefSeq" id="WP_110452791.1">
    <property type="nucleotide sequence ID" value="NZ_QGLL01000009.1"/>
</dbReference>
<keyword evidence="3" id="KW-0347">Helicase</keyword>
<evidence type="ECO:0000313" key="7">
    <source>
        <dbReference type="EMBL" id="PXY81569.1"/>
    </source>
</evidence>
<dbReference type="Proteomes" id="UP000247744">
    <property type="component" value="Unassembled WGS sequence"/>
</dbReference>
<evidence type="ECO:0000259" key="6">
    <source>
        <dbReference type="Pfam" id="PF13087"/>
    </source>
</evidence>
<dbReference type="OrthoDB" id="9757917at2"/>
<organism evidence="7 8">
    <name type="scientific">Bifidobacterium asteroides</name>
    <dbReference type="NCBI Taxonomy" id="1684"/>
    <lineage>
        <taxon>Bacteria</taxon>
        <taxon>Bacillati</taxon>
        <taxon>Actinomycetota</taxon>
        <taxon>Actinomycetes</taxon>
        <taxon>Bifidobacteriales</taxon>
        <taxon>Bifidobacteriaceae</taxon>
        <taxon>Bifidobacterium</taxon>
    </lineage>
</organism>
<protein>
    <recommendedName>
        <fullName evidence="6">DNA2/NAM7 helicase-like C-terminal domain-containing protein</fullName>
    </recommendedName>
</protein>
<evidence type="ECO:0000256" key="2">
    <source>
        <dbReference type="ARBA" id="ARBA00022801"/>
    </source>
</evidence>
<dbReference type="InterPro" id="IPR050534">
    <property type="entry name" value="Coronavir_polyprotein_1ab"/>
</dbReference>
<evidence type="ECO:0000256" key="1">
    <source>
        <dbReference type="ARBA" id="ARBA00022741"/>
    </source>
</evidence>
<keyword evidence="4" id="KW-0067">ATP-binding</keyword>
<evidence type="ECO:0000256" key="5">
    <source>
        <dbReference type="SAM" id="Coils"/>
    </source>
</evidence>
<dbReference type="GO" id="GO:0005524">
    <property type="term" value="F:ATP binding"/>
    <property type="evidence" value="ECO:0007669"/>
    <property type="project" value="UniProtKB-KW"/>
</dbReference>
<sequence length="1278" mass="143988">MGNDEQQHAIDVLSYWCAVELFSPQNWRDNQLIALSSSRNVGQRVSVSEQERLPWDGIHADLLIGPVNNEHRSYTNLYNDLQSRKIYRLQTDMNARLTKPFSFAGDTESWLRSQAFKSGLDEQAITGLLEETNQLWRGIVDQHEPLPVGTKLTDSMVLCLLRVVRELAIKVRRRGVVCAVYCKDYDPRFVSSPVLRAVKLKRNRKTLETYIDCPWLHHERFRIAVGLRQDVVTNALMTAATLVRNLSSVEEIAQNETMLELAHRQYKRGGGLGVMASLMEFCIGDDGRLVLGSLAISQYAKAVSCLFNHRGWPDCPTGWPDITELNGAENEIESYFNTSVCKELKDVQGRIKHEKRPVTKDDIRELIRRTTNLMRLDDHSISCSPLFSPQDGSPLMHNYVNCHLEANSEYLNGGLIDSFFLDDLEKLHNDGPNNFSRPVRSYLSMSHPRRFNLAEDSKGLLVDGAVKPSNMPIGRWPSASNQFQSVGQQFAINQIRAVAEGICGSPLLGVNGPPGTGKTTLLKDVVAEIIVARAKRLAKLQQPDDIFKQQRYATNIFDRRKSYEYWTLDPSVTGFEIVVASSNNKAVENVSQDLPRADAIDSEWESYIESMWKQAPRGFDFRDIATLIFNSQDKHNGSKPSNTHSSWALISAVLGNRRNKKRFLGSFKDEFVYNFLKNLSTRTSVIDGWEEAKRGFNDALKKEERIRAQKVYEYNLVRSYSDLCDQRSALSAKLDELKIMWHDLKVEQMQYERQITAVKERLSKAKQAADVACAAQEQAETAYEDHLSSCREHPLKHFFQKTKEQQQDERKKRTTLEKAWKKRGYCDAEVDAASQELSFLQDSLDDARQDLENCEKQATDLFDQLTTVERQIAEAKQIQWPRPDIGDDHVAWMDPEWSKARTEVYIKALALHQQAVTGAAHQFMCNLSLACAVMQSNGFTDDERLVAWQTFFLVIPVVSSSFASISRMFSGIGKEALGWAIVDEAGQALPQAAAGLLQRVKHAVAVGDPMQLQPVDTMPKPMRELLASTHHLQRLGLESENMQALVDYQTPCGLLDETNDHWLGMPLVVHRRCDEPMFSICNDMAYSGRMVRVGPEHQPCAYPSGPHAGDELPASCWYDVPPNSGETGRTQWRPQEGRELQKRLCGLFQGGIDPTNILVIAPFRAVANGVRDTFADALQQCTGCNRREADRLASSQAGTVHTSQGREADVVFIVLGSRAGRRGEGSRLWVNGSPNLLNVAVSRAKRRVYVVGNLADWKNGTYTSRIAKDLPVEASAEN</sequence>